<dbReference type="PANTHER" id="PTHR43540">
    <property type="entry name" value="PEROXYUREIDOACRYLATE/UREIDOACRYLATE AMIDOHYDROLASE-RELATED"/>
    <property type="match status" value="1"/>
</dbReference>
<keyword evidence="5" id="KW-0596">Phosphopantetheine</keyword>
<dbReference type="SUPFAM" id="SSF47336">
    <property type="entry name" value="ACP-like"/>
    <property type="match status" value="1"/>
</dbReference>
<evidence type="ECO:0000256" key="3">
    <source>
        <dbReference type="ARBA" id="ARBA00022801"/>
    </source>
</evidence>
<feature type="domain" description="Carrier" evidence="6">
    <location>
        <begin position="220"/>
        <end position="268"/>
    </location>
</feature>
<evidence type="ECO:0000256" key="5">
    <source>
        <dbReference type="PIRSR" id="PIRSR001111-50"/>
    </source>
</evidence>
<keyword evidence="5" id="KW-0597">Phosphoprotein</keyword>
<dbReference type="PRINTS" id="PR01398">
    <property type="entry name" value="ISCHRISMTASE"/>
</dbReference>
<keyword evidence="3 8" id="KW-0378">Hydrolase</keyword>
<accession>A0A009PJE2</accession>
<evidence type="ECO:0000259" key="6">
    <source>
        <dbReference type="Pfam" id="PF00550"/>
    </source>
</evidence>
<dbReference type="Pfam" id="PF00550">
    <property type="entry name" value="PP-binding"/>
    <property type="match status" value="1"/>
</dbReference>
<dbReference type="PANTHER" id="PTHR43540:SF3">
    <property type="entry name" value="ENTEROBACTIN SYNTHASE COMPONENT B"/>
    <property type="match status" value="1"/>
</dbReference>
<dbReference type="EC" id="3.3.2.1" evidence="2"/>
<evidence type="ECO:0000313" key="9">
    <source>
        <dbReference type="Proteomes" id="UP000021108"/>
    </source>
</evidence>
<sequence length="294" mass="33458">MAISKISTYLMPKRESYPNNKTDWQLDPSRAVLLIHDMQRYFLNFYDAESELIKTVVNHLVQLRSWAHQNNVPVVYTAQPYEQPAADRALLNAMWGPGLPASTIDQQKIIDQLSPAEHDIVLTKWRYSAFKRSDLLERMQNWNRDQLIIGGVYAHIGCMVTAIEAFMSDIQPFLVGDAVADFSEEEHRLALKYVSSRCGQVVDTESVVGQVATGITRPWLEQKVQQLIEEDELDPEENLILYGLDSLRIMQFSSELKAQGINISFEELGRNPLYQIGGHWLMHGKGLQGRGLPS</sequence>
<dbReference type="SUPFAM" id="SSF52499">
    <property type="entry name" value="Isochorismatase-like hydrolases"/>
    <property type="match status" value="1"/>
</dbReference>
<dbReference type="PATRIC" id="fig|1310607.3.peg.614"/>
<dbReference type="CDD" id="cd01013">
    <property type="entry name" value="isochorismatase"/>
    <property type="match status" value="1"/>
</dbReference>
<protein>
    <recommendedName>
        <fullName evidence="2">isochorismatase</fullName>
        <ecNumber evidence="2">3.3.2.1</ecNumber>
    </recommendedName>
</protein>
<evidence type="ECO:0000313" key="8">
    <source>
        <dbReference type="EMBL" id="EXC09301.1"/>
    </source>
</evidence>
<dbReference type="Gene3D" id="1.10.1200.10">
    <property type="entry name" value="ACP-like"/>
    <property type="match status" value="1"/>
</dbReference>
<evidence type="ECO:0000256" key="4">
    <source>
        <dbReference type="ARBA" id="ARBA00048590"/>
    </source>
</evidence>
<proteinExistence type="predicted"/>
<dbReference type="InterPro" id="IPR000868">
    <property type="entry name" value="Isochorismatase-like_dom"/>
</dbReference>
<comment type="catalytic activity">
    <reaction evidence="4">
        <text>isochorismate + H2O = (2S,3S)-2,3-dihydroxy-2,3-dihydrobenzoate + pyruvate</text>
        <dbReference type="Rhea" id="RHEA:11112"/>
        <dbReference type="ChEBI" id="CHEBI:15361"/>
        <dbReference type="ChEBI" id="CHEBI:15377"/>
        <dbReference type="ChEBI" id="CHEBI:29780"/>
        <dbReference type="ChEBI" id="CHEBI:58764"/>
        <dbReference type="EC" id="3.3.2.1"/>
    </reaction>
</comment>
<evidence type="ECO:0000256" key="2">
    <source>
        <dbReference type="ARBA" id="ARBA00012100"/>
    </source>
</evidence>
<organism evidence="8 9">
    <name type="scientific">Acinetobacter baumannii 625974</name>
    <dbReference type="NCBI Taxonomy" id="1310607"/>
    <lineage>
        <taxon>Bacteria</taxon>
        <taxon>Pseudomonadati</taxon>
        <taxon>Pseudomonadota</taxon>
        <taxon>Gammaproteobacteria</taxon>
        <taxon>Moraxellales</taxon>
        <taxon>Moraxellaceae</taxon>
        <taxon>Acinetobacter</taxon>
        <taxon>Acinetobacter calcoaceticus/baumannii complex</taxon>
    </lineage>
</organism>
<name>A0A009PJE2_ACIBA</name>
<dbReference type="GO" id="GO:0008908">
    <property type="term" value="F:isochorismatase activity"/>
    <property type="evidence" value="ECO:0007669"/>
    <property type="project" value="UniProtKB-EC"/>
</dbReference>
<dbReference type="Proteomes" id="UP000021108">
    <property type="component" value="Unassembled WGS sequence"/>
</dbReference>
<feature type="modified residue" description="O-(pantetheine 4'-phosphoryl)serine" evidence="5">
    <location>
        <position position="246"/>
    </location>
</feature>
<dbReference type="EMBL" id="JEXD01000003">
    <property type="protein sequence ID" value="EXC09301.1"/>
    <property type="molecule type" value="Genomic_DNA"/>
</dbReference>
<evidence type="ECO:0000256" key="1">
    <source>
        <dbReference type="ARBA" id="ARBA00004924"/>
    </source>
</evidence>
<dbReference type="InterPro" id="IPR050272">
    <property type="entry name" value="Isochorismatase-like_hydrls"/>
</dbReference>
<reference evidence="8 9" key="1">
    <citation type="submission" date="2014-02" db="EMBL/GenBank/DDBJ databases">
        <title>Comparative genomics and transcriptomics to identify genetic mechanisms underlying the emergence of carbapenem resistant Acinetobacter baumannii (CRAb).</title>
        <authorList>
            <person name="Harris A.D."/>
            <person name="Johnson K.J."/>
            <person name="George J."/>
            <person name="Shefchek K."/>
            <person name="Daugherty S.C."/>
            <person name="Parankush S."/>
            <person name="Sadzewicz L."/>
            <person name="Tallon L."/>
            <person name="Sengamalay N."/>
            <person name="Hazen T.H."/>
            <person name="Rasko D.A."/>
        </authorList>
    </citation>
    <scope>NUCLEOTIDE SEQUENCE [LARGE SCALE GENOMIC DNA]</scope>
    <source>
        <strain evidence="8 9">625974</strain>
    </source>
</reference>
<evidence type="ECO:0000259" key="7">
    <source>
        <dbReference type="Pfam" id="PF00857"/>
    </source>
</evidence>
<comment type="pathway">
    <text evidence="1">Siderophore biosynthesis.</text>
</comment>
<dbReference type="AlphaFoldDB" id="A0A009PJE2"/>
<comment type="caution">
    <text evidence="8">The sequence shown here is derived from an EMBL/GenBank/DDBJ whole genome shotgun (WGS) entry which is preliminary data.</text>
</comment>
<dbReference type="Gene3D" id="3.40.50.850">
    <property type="entry name" value="Isochorismatase-like"/>
    <property type="match status" value="1"/>
</dbReference>
<dbReference type="InterPro" id="IPR036736">
    <property type="entry name" value="ACP-like_sf"/>
</dbReference>
<dbReference type="InterPro" id="IPR009081">
    <property type="entry name" value="PP-bd_ACP"/>
</dbReference>
<dbReference type="InterPro" id="IPR036380">
    <property type="entry name" value="Isochorismatase-like_sf"/>
</dbReference>
<comment type="cofactor">
    <cofactor evidence="5">
        <name>pantetheine 4'-phosphate</name>
        <dbReference type="ChEBI" id="CHEBI:47942"/>
    </cofactor>
    <text evidence="5">Binds 1 phosphopantetheine covalently.</text>
</comment>
<dbReference type="InterPro" id="IPR016291">
    <property type="entry name" value="Isochorismatase"/>
</dbReference>
<dbReference type="Pfam" id="PF00857">
    <property type="entry name" value="Isochorismatase"/>
    <property type="match status" value="1"/>
</dbReference>
<gene>
    <name evidence="8" type="primary">entB</name>
    <name evidence="8" type="ORF">J506_0632</name>
</gene>
<dbReference type="PIRSF" id="PIRSF001111">
    <property type="entry name" value="Isochorismatase"/>
    <property type="match status" value="1"/>
</dbReference>
<feature type="domain" description="Isochorismatase-like" evidence="7">
    <location>
        <begin position="32"/>
        <end position="206"/>
    </location>
</feature>